<accession>A0AA88J8B7</accession>
<evidence type="ECO:0000313" key="2">
    <source>
        <dbReference type="Proteomes" id="UP001187192"/>
    </source>
</evidence>
<comment type="caution">
    <text evidence="1">The sequence shown here is derived from an EMBL/GenBank/DDBJ whole genome shotgun (WGS) entry which is preliminary data.</text>
</comment>
<reference evidence="1" key="1">
    <citation type="submission" date="2023-07" db="EMBL/GenBank/DDBJ databases">
        <title>draft genome sequence of fig (Ficus carica).</title>
        <authorList>
            <person name="Takahashi T."/>
            <person name="Nishimura K."/>
        </authorList>
    </citation>
    <scope>NUCLEOTIDE SEQUENCE</scope>
</reference>
<organism evidence="1 2">
    <name type="scientific">Ficus carica</name>
    <name type="common">Common fig</name>
    <dbReference type="NCBI Taxonomy" id="3494"/>
    <lineage>
        <taxon>Eukaryota</taxon>
        <taxon>Viridiplantae</taxon>
        <taxon>Streptophyta</taxon>
        <taxon>Embryophyta</taxon>
        <taxon>Tracheophyta</taxon>
        <taxon>Spermatophyta</taxon>
        <taxon>Magnoliopsida</taxon>
        <taxon>eudicotyledons</taxon>
        <taxon>Gunneridae</taxon>
        <taxon>Pentapetalae</taxon>
        <taxon>rosids</taxon>
        <taxon>fabids</taxon>
        <taxon>Rosales</taxon>
        <taxon>Moraceae</taxon>
        <taxon>Ficeae</taxon>
        <taxon>Ficus</taxon>
    </lineage>
</organism>
<dbReference type="EMBL" id="BTGU01000220">
    <property type="protein sequence ID" value="GMN65209.1"/>
    <property type="molecule type" value="Genomic_DNA"/>
</dbReference>
<protein>
    <submittedName>
        <fullName evidence="1">Uncharacterized protein</fullName>
    </submittedName>
</protein>
<gene>
    <name evidence="1" type="ORF">TIFTF001_034283</name>
</gene>
<name>A0AA88J8B7_FICCA</name>
<dbReference type="AlphaFoldDB" id="A0AA88J8B7"/>
<evidence type="ECO:0000313" key="1">
    <source>
        <dbReference type="EMBL" id="GMN65209.1"/>
    </source>
</evidence>
<sequence>MDNGDVKITINSLFLEQDWSPVGNYDNGEMELESLPKAGHNKEHGMGIL</sequence>
<dbReference type="Gramene" id="FCD_00022789-RA">
    <property type="protein sequence ID" value="FCD_00022789-RA:cds"/>
    <property type="gene ID" value="FCD_00022789"/>
</dbReference>
<keyword evidence="2" id="KW-1185">Reference proteome</keyword>
<dbReference type="Proteomes" id="UP001187192">
    <property type="component" value="Unassembled WGS sequence"/>
</dbReference>
<proteinExistence type="predicted"/>